<keyword evidence="1" id="KW-0732">Signal</keyword>
<evidence type="ECO:0000313" key="3">
    <source>
        <dbReference type="EMBL" id="SMC09186.1"/>
    </source>
</evidence>
<dbReference type="InterPro" id="IPR004879">
    <property type="entry name" value="Ssp411-like_TRX"/>
</dbReference>
<dbReference type="Proteomes" id="UP000192602">
    <property type="component" value="Unassembled WGS sequence"/>
</dbReference>
<protein>
    <submittedName>
        <fullName evidence="3">Highly conserved protein containing a thioredoxin domain</fullName>
    </submittedName>
</protein>
<gene>
    <name evidence="3" type="ORF">SAMN05660197_0991</name>
</gene>
<dbReference type="PANTHER" id="PTHR15337">
    <property type="entry name" value="ANTERIOR GRADIENT PROTEIN-RELATED"/>
    <property type="match status" value="1"/>
</dbReference>
<accession>A0A1W1WSH0</accession>
<organism evidence="3 4">
    <name type="scientific">Nitratiruptor tergarcus DSM 16512</name>
    <dbReference type="NCBI Taxonomy" id="1069081"/>
    <lineage>
        <taxon>Bacteria</taxon>
        <taxon>Pseudomonadati</taxon>
        <taxon>Campylobacterota</taxon>
        <taxon>Epsilonproteobacteria</taxon>
        <taxon>Nautiliales</taxon>
        <taxon>Nitratiruptoraceae</taxon>
        <taxon>Nitratiruptor</taxon>
    </lineage>
</organism>
<evidence type="ECO:0000256" key="1">
    <source>
        <dbReference type="ARBA" id="ARBA00022729"/>
    </source>
</evidence>
<dbReference type="InterPro" id="IPR036249">
    <property type="entry name" value="Thioredoxin-like_sf"/>
</dbReference>
<proteinExistence type="predicted"/>
<dbReference type="InterPro" id="IPR051099">
    <property type="entry name" value="AGR/TXD"/>
</dbReference>
<reference evidence="4" key="1">
    <citation type="submission" date="2017-04" db="EMBL/GenBank/DDBJ databases">
        <authorList>
            <person name="Varghese N."/>
            <person name="Submissions S."/>
        </authorList>
    </citation>
    <scope>NUCLEOTIDE SEQUENCE [LARGE SCALE GENOMIC DNA]</scope>
    <source>
        <strain evidence="4">DSM 16512</strain>
    </source>
</reference>
<feature type="domain" description="Spermatogenesis-associated protein 20-like TRX" evidence="2">
    <location>
        <begin position="17"/>
        <end position="94"/>
    </location>
</feature>
<dbReference type="PANTHER" id="PTHR15337:SF11">
    <property type="entry name" value="THIOREDOXIN DOMAIN-CONTAINING PROTEIN"/>
    <property type="match status" value="1"/>
</dbReference>
<dbReference type="OrthoDB" id="5334769at2"/>
<evidence type="ECO:0000259" key="2">
    <source>
        <dbReference type="Pfam" id="PF03190"/>
    </source>
</evidence>
<dbReference type="EMBL" id="FWWZ01000001">
    <property type="protein sequence ID" value="SMC09186.1"/>
    <property type="molecule type" value="Genomic_DNA"/>
</dbReference>
<keyword evidence="4" id="KW-1185">Reference proteome</keyword>
<dbReference type="Pfam" id="PF03190">
    <property type="entry name" value="Thioredox_DsbH"/>
    <property type="match status" value="1"/>
</dbReference>
<sequence>MRKILILILASLTLFASINWYTDFNKAYQESLATNKPLFVFIERLNPPCQWCHKMKTTTLKDPKIIDFIKKYFIAVKLDRDTSDYPDKLYPRYVPTIYIIQKEKVIKRIIGYWSKEDFWSDLKDIERTLHK</sequence>
<dbReference type="AlphaFoldDB" id="A0A1W1WSH0"/>
<evidence type="ECO:0000313" key="4">
    <source>
        <dbReference type="Proteomes" id="UP000192602"/>
    </source>
</evidence>
<name>A0A1W1WSH0_9BACT</name>
<dbReference type="RefSeq" id="WP_084275426.1">
    <property type="nucleotide sequence ID" value="NZ_AP026671.1"/>
</dbReference>
<dbReference type="STRING" id="1069081.SAMN05660197_0991"/>
<dbReference type="Gene3D" id="3.40.30.10">
    <property type="entry name" value="Glutaredoxin"/>
    <property type="match status" value="1"/>
</dbReference>
<dbReference type="SUPFAM" id="SSF52833">
    <property type="entry name" value="Thioredoxin-like"/>
    <property type="match status" value="1"/>
</dbReference>